<evidence type="ECO:0000313" key="2">
    <source>
        <dbReference type="Proteomes" id="UP001596116"/>
    </source>
</evidence>
<proteinExistence type="predicted"/>
<name>A0ABW1KXK7_9PROT</name>
<reference evidence="1 2" key="1">
    <citation type="submission" date="2024-09" db="EMBL/GenBank/DDBJ databases">
        <authorList>
            <person name="Zhang Z.-H."/>
        </authorList>
    </citation>
    <scope>NUCLEOTIDE SEQUENCE [LARGE SCALE GENOMIC DNA]</scope>
    <source>
        <strain evidence="1 2">HHTR114</strain>
    </source>
</reference>
<gene>
    <name evidence="1" type="ORF">ACFMB1_06455</name>
</gene>
<evidence type="ECO:0000313" key="1">
    <source>
        <dbReference type="EMBL" id="MFC6035178.1"/>
    </source>
</evidence>
<sequence>MKSYDPSIETEDPRSNAAFHTVQMHKTQSRKGNLHVLTPI</sequence>
<keyword evidence="2" id="KW-1185">Reference proteome</keyword>
<protein>
    <submittedName>
        <fullName evidence="1">Uncharacterized protein</fullName>
    </submittedName>
</protein>
<organism evidence="1 2">
    <name type="scientific">Hyphococcus aureus</name>
    <dbReference type="NCBI Taxonomy" id="2666033"/>
    <lineage>
        <taxon>Bacteria</taxon>
        <taxon>Pseudomonadati</taxon>
        <taxon>Pseudomonadota</taxon>
        <taxon>Alphaproteobacteria</taxon>
        <taxon>Parvularculales</taxon>
        <taxon>Parvularculaceae</taxon>
        <taxon>Hyphococcus</taxon>
    </lineage>
</organism>
<comment type="caution">
    <text evidence="1">The sequence shown here is derived from an EMBL/GenBank/DDBJ whole genome shotgun (WGS) entry which is preliminary data.</text>
</comment>
<dbReference type="EMBL" id="JBHPON010000001">
    <property type="protein sequence ID" value="MFC6035178.1"/>
    <property type="molecule type" value="Genomic_DNA"/>
</dbReference>
<dbReference type="Proteomes" id="UP001596116">
    <property type="component" value="Unassembled WGS sequence"/>
</dbReference>
<dbReference type="RefSeq" id="WP_379879494.1">
    <property type="nucleotide sequence ID" value="NZ_JBHPON010000001.1"/>
</dbReference>
<accession>A0ABW1KXK7</accession>